<comment type="caution">
    <text evidence="1">The sequence shown here is derived from an EMBL/GenBank/DDBJ whole genome shotgun (WGS) entry which is preliminary data.</text>
</comment>
<gene>
    <name evidence="1" type="ORF">Gotri_006813</name>
</gene>
<accession>A0A7J9FIH4</accession>
<name>A0A7J9FIH4_9ROSI</name>
<dbReference type="AlphaFoldDB" id="A0A7J9FIH4"/>
<dbReference type="EMBL" id="JABEZW010217525">
    <property type="protein sequence ID" value="MBA0785047.1"/>
    <property type="molecule type" value="Genomic_DNA"/>
</dbReference>
<evidence type="ECO:0000313" key="1">
    <source>
        <dbReference type="EMBL" id="MBA0785047.1"/>
    </source>
</evidence>
<sequence>MLWSLLFKNFMHPYGTKSLETLKAICRIWYMCEGKKCE</sequence>
<proteinExistence type="predicted"/>
<organism evidence="1 2">
    <name type="scientific">Gossypium trilobum</name>
    <dbReference type="NCBI Taxonomy" id="34281"/>
    <lineage>
        <taxon>Eukaryota</taxon>
        <taxon>Viridiplantae</taxon>
        <taxon>Streptophyta</taxon>
        <taxon>Embryophyta</taxon>
        <taxon>Tracheophyta</taxon>
        <taxon>Spermatophyta</taxon>
        <taxon>Magnoliopsida</taxon>
        <taxon>eudicotyledons</taxon>
        <taxon>Gunneridae</taxon>
        <taxon>Pentapetalae</taxon>
        <taxon>rosids</taxon>
        <taxon>malvids</taxon>
        <taxon>Malvales</taxon>
        <taxon>Malvaceae</taxon>
        <taxon>Malvoideae</taxon>
        <taxon>Gossypium</taxon>
    </lineage>
</organism>
<reference evidence="1 2" key="1">
    <citation type="journal article" date="2019" name="Genome Biol. Evol.">
        <title>Insights into the evolution of the New World diploid cottons (Gossypium, subgenus Houzingenia) based on genome sequencing.</title>
        <authorList>
            <person name="Grover C.E."/>
            <person name="Arick M.A. 2nd"/>
            <person name="Thrash A."/>
            <person name="Conover J.L."/>
            <person name="Sanders W.S."/>
            <person name="Peterson D.G."/>
            <person name="Frelichowski J.E."/>
            <person name="Scheffler J.A."/>
            <person name="Scheffler B.E."/>
            <person name="Wendel J.F."/>
        </authorList>
    </citation>
    <scope>NUCLEOTIDE SEQUENCE [LARGE SCALE GENOMIC DNA]</scope>
    <source>
        <strain evidence="1">8</strain>
        <tissue evidence="1">Leaf</tissue>
    </source>
</reference>
<dbReference type="Proteomes" id="UP000593568">
    <property type="component" value="Unassembled WGS sequence"/>
</dbReference>
<keyword evidence="2" id="KW-1185">Reference proteome</keyword>
<evidence type="ECO:0000313" key="2">
    <source>
        <dbReference type="Proteomes" id="UP000593568"/>
    </source>
</evidence>
<protein>
    <submittedName>
        <fullName evidence="1">Uncharacterized protein</fullName>
    </submittedName>
</protein>